<feature type="domain" description="HTH gntR-type" evidence="4">
    <location>
        <begin position="16"/>
        <end position="84"/>
    </location>
</feature>
<evidence type="ECO:0000259" key="4">
    <source>
        <dbReference type="PROSITE" id="PS50949"/>
    </source>
</evidence>
<gene>
    <name evidence="5" type="ORF">ACFSW5_20620</name>
</gene>
<keyword evidence="6" id="KW-1185">Reference proteome</keyword>
<dbReference type="InterPro" id="IPR036390">
    <property type="entry name" value="WH_DNA-bd_sf"/>
</dbReference>
<dbReference type="CDD" id="cd07377">
    <property type="entry name" value="WHTH_GntR"/>
    <property type="match status" value="1"/>
</dbReference>
<dbReference type="Pfam" id="PF00392">
    <property type="entry name" value="GntR"/>
    <property type="match status" value="1"/>
</dbReference>
<dbReference type="Proteomes" id="UP001597493">
    <property type="component" value="Unassembled WGS sequence"/>
</dbReference>
<keyword evidence="2" id="KW-0238">DNA-binding</keyword>
<reference evidence="6" key="1">
    <citation type="journal article" date="2019" name="Int. J. Syst. Evol. Microbiol.">
        <title>The Global Catalogue of Microorganisms (GCM) 10K type strain sequencing project: providing services to taxonomists for standard genome sequencing and annotation.</title>
        <authorList>
            <consortium name="The Broad Institute Genomics Platform"/>
            <consortium name="The Broad Institute Genome Sequencing Center for Infectious Disease"/>
            <person name="Wu L."/>
            <person name="Ma J."/>
        </authorList>
    </citation>
    <scope>NUCLEOTIDE SEQUENCE [LARGE SCALE GENOMIC DNA]</scope>
    <source>
        <strain evidence="6">TISTR 1827</strain>
    </source>
</reference>
<protein>
    <submittedName>
        <fullName evidence="5">GntR family transcriptional regulator</fullName>
    </submittedName>
</protein>
<dbReference type="PANTHER" id="PTHR38445">
    <property type="entry name" value="HTH-TYPE TRANSCRIPTIONAL REPRESSOR YTRA"/>
    <property type="match status" value="1"/>
</dbReference>
<evidence type="ECO:0000256" key="2">
    <source>
        <dbReference type="ARBA" id="ARBA00023125"/>
    </source>
</evidence>
<keyword evidence="1" id="KW-0805">Transcription regulation</keyword>
<dbReference type="InterPro" id="IPR036388">
    <property type="entry name" value="WH-like_DNA-bd_sf"/>
</dbReference>
<evidence type="ECO:0000313" key="6">
    <source>
        <dbReference type="Proteomes" id="UP001597493"/>
    </source>
</evidence>
<name>A0ABW5R2X4_9BACL</name>
<dbReference type="RefSeq" id="WP_379277309.1">
    <property type="nucleotide sequence ID" value="NZ_JBHUGT010000043.1"/>
</dbReference>
<accession>A0ABW5R2X4</accession>
<dbReference type="PANTHER" id="PTHR38445:SF9">
    <property type="entry name" value="HTH-TYPE TRANSCRIPTIONAL REPRESSOR YTRA"/>
    <property type="match status" value="1"/>
</dbReference>
<evidence type="ECO:0000313" key="5">
    <source>
        <dbReference type="EMBL" id="MFD2662666.1"/>
    </source>
</evidence>
<sequence length="137" mass="15497">MSTTSGWTSIQFNARDPVYLQVVRHVKEQIATGGLEAGQLIPSRRELAALLKINPNTAQKAYKELEEQRLIITEGNSPSRITSDKELLRQIRMQLISEEIEAFISSIRKINVPVDELLEIIKTKYEEGCKQGGESRD</sequence>
<proteinExistence type="predicted"/>
<dbReference type="Gene3D" id="1.10.10.10">
    <property type="entry name" value="Winged helix-like DNA-binding domain superfamily/Winged helix DNA-binding domain"/>
    <property type="match status" value="1"/>
</dbReference>
<comment type="caution">
    <text evidence="5">The sequence shown here is derived from an EMBL/GenBank/DDBJ whole genome shotgun (WGS) entry which is preliminary data.</text>
</comment>
<evidence type="ECO:0000256" key="3">
    <source>
        <dbReference type="ARBA" id="ARBA00023163"/>
    </source>
</evidence>
<keyword evidence="3" id="KW-0804">Transcription</keyword>
<evidence type="ECO:0000256" key="1">
    <source>
        <dbReference type="ARBA" id="ARBA00023015"/>
    </source>
</evidence>
<organism evidence="5 6">
    <name type="scientific">Paenibacillus thailandensis</name>
    <dbReference type="NCBI Taxonomy" id="393250"/>
    <lineage>
        <taxon>Bacteria</taxon>
        <taxon>Bacillati</taxon>
        <taxon>Bacillota</taxon>
        <taxon>Bacilli</taxon>
        <taxon>Bacillales</taxon>
        <taxon>Paenibacillaceae</taxon>
        <taxon>Paenibacillus</taxon>
    </lineage>
</organism>
<dbReference type="PROSITE" id="PS50949">
    <property type="entry name" value="HTH_GNTR"/>
    <property type="match status" value="1"/>
</dbReference>
<dbReference type="SUPFAM" id="SSF46785">
    <property type="entry name" value="Winged helix' DNA-binding domain"/>
    <property type="match status" value="1"/>
</dbReference>
<dbReference type="SMART" id="SM00345">
    <property type="entry name" value="HTH_GNTR"/>
    <property type="match status" value="1"/>
</dbReference>
<dbReference type="EMBL" id="JBHUMY010000031">
    <property type="protein sequence ID" value="MFD2662666.1"/>
    <property type="molecule type" value="Genomic_DNA"/>
</dbReference>
<dbReference type="InterPro" id="IPR000524">
    <property type="entry name" value="Tscrpt_reg_HTH_GntR"/>
</dbReference>